<proteinExistence type="predicted"/>
<dbReference type="Proteomes" id="UP000320333">
    <property type="component" value="Unassembled WGS sequence"/>
</dbReference>
<dbReference type="CDD" id="cd00158">
    <property type="entry name" value="RHOD"/>
    <property type="match status" value="1"/>
</dbReference>
<evidence type="ECO:0000313" key="3">
    <source>
        <dbReference type="Proteomes" id="UP000320333"/>
    </source>
</evidence>
<dbReference type="SUPFAM" id="SSF52821">
    <property type="entry name" value="Rhodanese/Cell cycle control phosphatase"/>
    <property type="match status" value="1"/>
</dbReference>
<reference evidence="2 3" key="1">
    <citation type="journal article" date="2019" name="Sci. Rep.">
        <title>Comparative genomics of chytrid fungi reveal insights into the obligate biotrophic and pathogenic lifestyle of Synchytrium endobioticum.</title>
        <authorList>
            <person name="van de Vossenberg B.T.L.H."/>
            <person name="Warris S."/>
            <person name="Nguyen H.D.T."/>
            <person name="van Gent-Pelzer M.P.E."/>
            <person name="Joly D.L."/>
            <person name="van de Geest H.C."/>
            <person name="Bonants P.J.M."/>
            <person name="Smith D.S."/>
            <person name="Levesque C.A."/>
            <person name="van der Lee T.A.J."/>
        </authorList>
    </citation>
    <scope>NUCLEOTIDE SEQUENCE [LARGE SCALE GENOMIC DNA]</scope>
    <source>
        <strain evidence="2 3">CBS 675.73</strain>
    </source>
</reference>
<dbReference type="GO" id="GO:0004792">
    <property type="term" value="F:thiosulfate-cyanide sulfurtransferase activity"/>
    <property type="evidence" value="ECO:0007669"/>
    <property type="project" value="TreeGrafter"/>
</dbReference>
<organism evidence="2 3">
    <name type="scientific">Chytriomyces confervae</name>
    <dbReference type="NCBI Taxonomy" id="246404"/>
    <lineage>
        <taxon>Eukaryota</taxon>
        <taxon>Fungi</taxon>
        <taxon>Fungi incertae sedis</taxon>
        <taxon>Chytridiomycota</taxon>
        <taxon>Chytridiomycota incertae sedis</taxon>
        <taxon>Chytridiomycetes</taxon>
        <taxon>Chytridiales</taxon>
        <taxon>Chytriomycetaceae</taxon>
        <taxon>Chytriomyces</taxon>
    </lineage>
</organism>
<comment type="caution">
    <text evidence="2">The sequence shown here is derived from an EMBL/GenBank/DDBJ whole genome shotgun (WGS) entry which is preliminary data.</text>
</comment>
<dbReference type="EMBL" id="QEAP01000403">
    <property type="protein sequence ID" value="TPX67297.1"/>
    <property type="molecule type" value="Genomic_DNA"/>
</dbReference>
<evidence type="ECO:0000259" key="1">
    <source>
        <dbReference type="PROSITE" id="PS50206"/>
    </source>
</evidence>
<dbReference type="AlphaFoldDB" id="A0A507EVC1"/>
<sequence length="152" mass="17140">MNSLWIARRSFTSSPARLGLYKDFLAQVKPTVPAVAAKAFNAKMIEQPDRFWGDNVSIHIFDVREPYEWNEERLPYANYTGRGKLEGMIASESLVPDASADILLYCSNGNRSMLAAESLQQLGYKNVKFLSGGIGAWKKEHFGTHRNIREVV</sequence>
<dbReference type="Gene3D" id="3.40.250.10">
    <property type="entry name" value="Rhodanese-like domain"/>
    <property type="match status" value="1"/>
</dbReference>
<dbReference type="PANTHER" id="PTHR44086">
    <property type="entry name" value="THIOSULFATE SULFURTRANSFERASE RDL2, MITOCHONDRIAL-RELATED"/>
    <property type="match status" value="1"/>
</dbReference>
<accession>A0A507EVC1</accession>
<dbReference type="PROSITE" id="PS50206">
    <property type="entry name" value="RHODANESE_3"/>
    <property type="match status" value="1"/>
</dbReference>
<dbReference type="PANTHER" id="PTHR44086:SF10">
    <property type="entry name" value="THIOSULFATE SULFURTRANSFERASE_RHODANESE-LIKE DOMAIN-CONTAINING PROTEIN 3"/>
    <property type="match status" value="1"/>
</dbReference>
<dbReference type="OrthoDB" id="566238at2759"/>
<evidence type="ECO:0000313" key="2">
    <source>
        <dbReference type="EMBL" id="TPX67297.1"/>
    </source>
</evidence>
<name>A0A507EVC1_9FUNG</name>
<dbReference type="InterPro" id="IPR001763">
    <property type="entry name" value="Rhodanese-like_dom"/>
</dbReference>
<dbReference type="SMART" id="SM00450">
    <property type="entry name" value="RHOD"/>
    <property type="match status" value="1"/>
</dbReference>
<dbReference type="InterPro" id="IPR036873">
    <property type="entry name" value="Rhodanese-like_dom_sf"/>
</dbReference>
<dbReference type="GO" id="GO:0005739">
    <property type="term" value="C:mitochondrion"/>
    <property type="evidence" value="ECO:0007669"/>
    <property type="project" value="TreeGrafter"/>
</dbReference>
<dbReference type="STRING" id="246404.A0A507EVC1"/>
<dbReference type="Pfam" id="PF00581">
    <property type="entry name" value="Rhodanese"/>
    <property type="match status" value="1"/>
</dbReference>
<feature type="domain" description="Rhodanese" evidence="1">
    <location>
        <begin position="54"/>
        <end position="146"/>
    </location>
</feature>
<keyword evidence="3" id="KW-1185">Reference proteome</keyword>
<gene>
    <name evidence="2" type="ORF">CcCBS67573_g07546</name>
</gene>
<protein>
    <recommendedName>
        <fullName evidence="1">Rhodanese domain-containing protein</fullName>
    </recommendedName>
</protein>